<evidence type="ECO:0008006" key="3">
    <source>
        <dbReference type="Google" id="ProtNLM"/>
    </source>
</evidence>
<protein>
    <recommendedName>
        <fullName evidence="3">Peptidase C39-like domain-containing protein</fullName>
    </recommendedName>
</protein>
<keyword evidence="2" id="KW-1185">Reference proteome</keyword>
<sequence>MGWTLTSVVARTLRPLGWGRRWLGDDARAHAAQVIASRPRERLAALRAWERRLDTSSRADRRALETARAELGDDGDVIVRAGATGAPVDAIAALASGWRRLTADAKAAARDPLADADGARVEGPVAFGVVTARQVDETTCGAATLGMLHAVTDPFVAVWIVAGRLFAGYTPEPVAAAIIEGGRPAADIEGRWAQLQRGQHEEVTSRALGLLSWPRSLGTPPWRLAQLARPYGVRYRSAVLDDRSADASSSLVVHAAAALTDGLPVPLYSAGDSDLGLDTVVPRHVILLVEARKDGFLAYEPGKGALMRLSVDAFRGPGPRVRALGNWSRVSWLAMPSPARPH</sequence>
<evidence type="ECO:0000313" key="2">
    <source>
        <dbReference type="Proteomes" id="UP001172738"/>
    </source>
</evidence>
<proteinExistence type="predicted"/>
<name>A0ABT8G1I4_9MICO</name>
<accession>A0ABT8G1I4</accession>
<dbReference type="EMBL" id="JAUHPV010000004">
    <property type="protein sequence ID" value="MDN4472824.1"/>
    <property type="molecule type" value="Genomic_DNA"/>
</dbReference>
<dbReference type="RefSeq" id="WP_301127772.1">
    <property type="nucleotide sequence ID" value="NZ_JAUHPV010000004.1"/>
</dbReference>
<evidence type="ECO:0000313" key="1">
    <source>
        <dbReference type="EMBL" id="MDN4472824.1"/>
    </source>
</evidence>
<comment type="caution">
    <text evidence="1">The sequence shown here is derived from an EMBL/GenBank/DDBJ whole genome shotgun (WGS) entry which is preliminary data.</text>
</comment>
<organism evidence="1 2">
    <name type="scientific">Demequina zhanjiangensis</name>
    <dbReference type="NCBI Taxonomy" id="3051659"/>
    <lineage>
        <taxon>Bacteria</taxon>
        <taxon>Bacillati</taxon>
        <taxon>Actinomycetota</taxon>
        <taxon>Actinomycetes</taxon>
        <taxon>Micrococcales</taxon>
        <taxon>Demequinaceae</taxon>
        <taxon>Demequina</taxon>
    </lineage>
</organism>
<gene>
    <name evidence="1" type="ORF">QQX04_07440</name>
</gene>
<reference evidence="1" key="1">
    <citation type="submission" date="2023-06" db="EMBL/GenBank/DDBJ databases">
        <title>SYSU T00b26.</title>
        <authorList>
            <person name="Gao L."/>
            <person name="Fang B.-Z."/>
            <person name="Li W.-J."/>
        </authorList>
    </citation>
    <scope>NUCLEOTIDE SEQUENCE</scope>
    <source>
        <strain evidence="1">SYSU T00b26</strain>
    </source>
</reference>
<dbReference type="Proteomes" id="UP001172738">
    <property type="component" value="Unassembled WGS sequence"/>
</dbReference>